<evidence type="ECO:0008006" key="4">
    <source>
        <dbReference type="Google" id="ProtNLM"/>
    </source>
</evidence>
<name>A0ABT7T2Y5_9ALTE</name>
<evidence type="ECO:0000256" key="1">
    <source>
        <dbReference type="SAM" id="SignalP"/>
    </source>
</evidence>
<protein>
    <recommendedName>
        <fullName evidence="4">Argininosuccinate lyase</fullName>
    </recommendedName>
</protein>
<organism evidence="2 3">
    <name type="scientific">Alteromonas arenosi</name>
    <dbReference type="NCBI Taxonomy" id="3055817"/>
    <lineage>
        <taxon>Bacteria</taxon>
        <taxon>Pseudomonadati</taxon>
        <taxon>Pseudomonadota</taxon>
        <taxon>Gammaproteobacteria</taxon>
        <taxon>Alteromonadales</taxon>
        <taxon>Alteromonadaceae</taxon>
        <taxon>Alteromonas/Salinimonas group</taxon>
        <taxon>Alteromonas</taxon>
    </lineage>
</organism>
<evidence type="ECO:0000313" key="2">
    <source>
        <dbReference type="EMBL" id="MDM7862124.1"/>
    </source>
</evidence>
<dbReference type="Proteomes" id="UP001234343">
    <property type="component" value="Unassembled WGS sequence"/>
</dbReference>
<evidence type="ECO:0000313" key="3">
    <source>
        <dbReference type="Proteomes" id="UP001234343"/>
    </source>
</evidence>
<dbReference type="RefSeq" id="WP_289366885.1">
    <property type="nucleotide sequence ID" value="NZ_JAUCBP010000013.1"/>
</dbReference>
<gene>
    <name evidence="2" type="ORF">QTP81_16080</name>
</gene>
<reference evidence="2 3" key="1">
    <citation type="submission" date="2023-06" db="EMBL/GenBank/DDBJ databases">
        <title>Alteromonas sp. ASW11-36 isolated from intertidal sand.</title>
        <authorList>
            <person name="Li Y."/>
        </authorList>
    </citation>
    <scope>NUCLEOTIDE SEQUENCE [LARGE SCALE GENOMIC DNA]</scope>
    <source>
        <strain evidence="2 3">ASW11-36</strain>
    </source>
</reference>
<keyword evidence="3" id="KW-1185">Reference proteome</keyword>
<proteinExistence type="predicted"/>
<accession>A0ABT7T2Y5</accession>
<feature type="signal peptide" evidence="1">
    <location>
        <begin position="1"/>
        <end position="22"/>
    </location>
</feature>
<feature type="chain" id="PRO_5046941980" description="Argininosuccinate lyase" evidence="1">
    <location>
        <begin position="23"/>
        <end position="114"/>
    </location>
</feature>
<comment type="caution">
    <text evidence="2">The sequence shown here is derived from an EMBL/GenBank/DDBJ whole genome shotgun (WGS) entry which is preliminary data.</text>
</comment>
<sequence>MKNTIKILGAITALLLSQLATAQSDDGKDRRISLTNDTSVTIVEFYASNIDSESWEENILDGNYLSPGNEFIINIDDGSGYCLFDLKAVFADGDVVTNTKFDVCTETGWILFEE</sequence>
<keyword evidence="1" id="KW-0732">Signal</keyword>
<dbReference type="EMBL" id="JAUCBP010000013">
    <property type="protein sequence ID" value="MDM7862124.1"/>
    <property type="molecule type" value="Genomic_DNA"/>
</dbReference>